<accession>A0A2N9J1N9</accession>
<gene>
    <name evidence="2" type="ORF">FSB_LOCUS59339</name>
</gene>
<reference evidence="2" key="1">
    <citation type="submission" date="2018-02" db="EMBL/GenBank/DDBJ databases">
        <authorList>
            <person name="Cohen D.B."/>
            <person name="Kent A.D."/>
        </authorList>
    </citation>
    <scope>NUCLEOTIDE SEQUENCE</scope>
</reference>
<sequence>MPVQKRSINLGSVLEALVPLPSETSPPPPPLGFSQGESVMKKRKMGEERDDEVGEQQVLPPTEPSKAKSPSQKGKSKNGRALQKAAGYVSHKSKHRSGLKMPWRYEFYIEGQPMDEEDSVLKSKEVWGGQVADVVGRALLLPKDMKIWQGNNSEHMVENLKRDSILLLKEYLRPALGCWKPNVISTNRLLRMTGCANLRKRPQPRIQATKSNLKSAAEAGSALDQSGVDDDFELYNLGRKHQPFKLDSSEEHKEQATEDLRDPEADEDPKDPEVA</sequence>
<proteinExistence type="predicted"/>
<organism evidence="2">
    <name type="scientific">Fagus sylvatica</name>
    <name type="common">Beechnut</name>
    <dbReference type="NCBI Taxonomy" id="28930"/>
    <lineage>
        <taxon>Eukaryota</taxon>
        <taxon>Viridiplantae</taxon>
        <taxon>Streptophyta</taxon>
        <taxon>Embryophyta</taxon>
        <taxon>Tracheophyta</taxon>
        <taxon>Spermatophyta</taxon>
        <taxon>Magnoliopsida</taxon>
        <taxon>eudicotyledons</taxon>
        <taxon>Gunneridae</taxon>
        <taxon>Pentapetalae</taxon>
        <taxon>rosids</taxon>
        <taxon>fabids</taxon>
        <taxon>Fagales</taxon>
        <taxon>Fagaceae</taxon>
        <taxon>Fagus</taxon>
    </lineage>
</organism>
<evidence type="ECO:0000313" key="2">
    <source>
        <dbReference type="EMBL" id="SPD31457.1"/>
    </source>
</evidence>
<protein>
    <submittedName>
        <fullName evidence="2">Uncharacterized protein</fullName>
    </submittedName>
</protein>
<evidence type="ECO:0000256" key="1">
    <source>
        <dbReference type="SAM" id="MobiDB-lite"/>
    </source>
</evidence>
<feature type="region of interest" description="Disordered" evidence="1">
    <location>
        <begin position="243"/>
        <end position="275"/>
    </location>
</feature>
<name>A0A2N9J1N9_FAGSY</name>
<feature type="compositionally biased region" description="Basic and acidic residues" evidence="1">
    <location>
        <begin position="247"/>
        <end position="263"/>
    </location>
</feature>
<feature type="region of interest" description="Disordered" evidence="1">
    <location>
        <begin position="19"/>
        <end position="93"/>
    </location>
</feature>
<feature type="compositionally biased region" description="Acidic residues" evidence="1">
    <location>
        <begin position="264"/>
        <end position="275"/>
    </location>
</feature>
<dbReference type="AlphaFoldDB" id="A0A2N9J1N9"/>
<dbReference type="EMBL" id="OIVN01006361">
    <property type="protein sequence ID" value="SPD31457.1"/>
    <property type="molecule type" value="Genomic_DNA"/>
</dbReference>